<dbReference type="Proteomes" id="UP001558613">
    <property type="component" value="Unassembled WGS sequence"/>
</dbReference>
<accession>A0ABR3MW11</accession>
<name>A0ABR3MW11_9TELE</name>
<comment type="caution">
    <text evidence="2">The sequence shown here is derived from an EMBL/GenBank/DDBJ whole genome shotgun (WGS) entry which is preliminary data.</text>
</comment>
<keyword evidence="3" id="KW-1185">Reference proteome</keyword>
<reference evidence="2 3" key="1">
    <citation type="submission" date="2023-09" db="EMBL/GenBank/DDBJ databases">
        <authorList>
            <person name="Wang M."/>
        </authorList>
    </citation>
    <scope>NUCLEOTIDE SEQUENCE [LARGE SCALE GENOMIC DNA]</scope>
    <source>
        <strain evidence="2">GT-2023</strain>
        <tissue evidence="2">Liver</tissue>
    </source>
</reference>
<feature type="compositionally biased region" description="Basic and acidic residues" evidence="1">
    <location>
        <begin position="81"/>
        <end position="95"/>
    </location>
</feature>
<proteinExistence type="predicted"/>
<feature type="region of interest" description="Disordered" evidence="1">
    <location>
        <begin position="187"/>
        <end position="213"/>
    </location>
</feature>
<sequence length="234" mass="26209">MRARPRAMTSPPPPPPVFEISTWNRFAPLRETERDAVIVGDSIVRSRNPEGRERRRDRPARGLVERHQAAADGGLEAGLRQPDRDGSQHGARDEDQSCQYRFPRIDVGTKATQFLQLPLLSRIIRPHQQVLRQESGQYLSLRQTLSNSIASSSRRENKVDLYDLFITPYKPRTPLARHRHLPAQDLAHCERSGRSSRPSTSPGRIPVLTAAKPDSLPASTQPFTVALSASNTVC</sequence>
<evidence type="ECO:0000313" key="3">
    <source>
        <dbReference type="Proteomes" id="UP001558613"/>
    </source>
</evidence>
<protein>
    <submittedName>
        <fullName evidence="2">Uncharacterized protein</fullName>
    </submittedName>
</protein>
<gene>
    <name evidence="2" type="ORF">QQF64_034170</name>
</gene>
<feature type="region of interest" description="Disordered" evidence="1">
    <location>
        <begin position="40"/>
        <end position="98"/>
    </location>
</feature>
<feature type="compositionally biased region" description="Low complexity" evidence="1">
    <location>
        <begin position="195"/>
        <end position="204"/>
    </location>
</feature>
<evidence type="ECO:0000256" key="1">
    <source>
        <dbReference type="SAM" id="MobiDB-lite"/>
    </source>
</evidence>
<feature type="compositionally biased region" description="Basic and acidic residues" evidence="1">
    <location>
        <begin position="47"/>
        <end position="69"/>
    </location>
</feature>
<organism evidence="2 3">
    <name type="scientific">Cirrhinus molitorella</name>
    <name type="common">mud carp</name>
    <dbReference type="NCBI Taxonomy" id="172907"/>
    <lineage>
        <taxon>Eukaryota</taxon>
        <taxon>Metazoa</taxon>
        <taxon>Chordata</taxon>
        <taxon>Craniata</taxon>
        <taxon>Vertebrata</taxon>
        <taxon>Euteleostomi</taxon>
        <taxon>Actinopterygii</taxon>
        <taxon>Neopterygii</taxon>
        <taxon>Teleostei</taxon>
        <taxon>Ostariophysi</taxon>
        <taxon>Cypriniformes</taxon>
        <taxon>Cyprinidae</taxon>
        <taxon>Labeoninae</taxon>
        <taxon>Labeonini</taxon>
        <taxon>Cirrhinus</taxon>
    </lineage>
</organism>
<evidence type="ECO:0000313" key="2">
    <source>
        <dbReference type="EMBL" id="KAL1268807.1"/>
    </source>
</evidence>
<dbReference type="EMBL" id="JAYMGO010000009">
    <property type="protein sequence ID" value="KAL1268807.1"/>
    <property type="molecule type" value="Genomic_DNA"/>
</dbReference>